<dbReference type="Gene3D" id="1.10.150.130">
    <property type="match status" value="1"/>
</dbReference>
<dbReference type="GO" id="GO:0007059">
    <property type="term" value="P:chromosome segregation"/>
    <property type="evidence" value="ECO:0007669"/>
    <property type="project" value="UniProtKB-UniRule"/>
</dbReference>
<keyword evidence="8 9" id="KW-0131">Cell cycle</keyword>
<dbReference type="RefSeq" id="WP_169665022.1">
    <property type="nucleotide sequence ID" value="NZ_CP076132.1"/>
</dbReference>
<dbReference type="PROSITE" id="PS51900">
    <property type="entry name" value="CB"/>
    <property type="match status" value="1"/>
</dbReference>
<evidence type="ECO:0000256" key="9">
    <source>
        <dbReference type="HAMAP-Rule" id="MF_01808"/>
    </source>
</evidence>
<dbReference type="InterPro" id="IPR050090">
    <property type="entry name" value="Tyrosine_recombinase_XerCD"/>
</dbReference>
<dbReference type="Pfam" id="PF02899">
    <property type="entry name" value="Phage_int_SAM_1"/>
    <property type="match status" value="1"/>
</dbReference>
<dbReference type="GO" id="GO:0006313">
    <property type="term" value="P:DNA transposition"/>
    <property type="evidence" value="ECO:0007669"/>
    <property type="project" value="UniProtKB-UniRule"/>
</dbReference>
<feature type="active site" evidence="9">
    <location>
        <position position="172"/>
    </location>
</feature>
<dbReference type="Pfam" id="PF00589">
    <property type="entry name" value="Phage_integrase"/>
    <property type="match status" value="1"/>
</dbReference>
<name>A0AAX1N4G2_9BACT</name>
<feature type="active site" evidence="9">
    <location>
        <position position="241"/>
    </location>
</feature>
<organism evidence="12 13">
    <name type="scientific">Flammeovirga yaeyamensis</name>
    <dbReference type="NCBI Taxonomy" id="367791"/>
    <lineage>
        <taxon>Bacteria</taxon>
        <taxon>Pseudomonadati</taxon>
        <taxon>Bacteroidota</taxon>
        <taxon>Cytophagia</taxon>
        <taxon>Cytophagales</taxon>
        <taxon>Flammeovirgaceae</taxon>
        <taxon>Flammeovirga</taxon>
    </lineage>
</organism>
<evidence type="ECO:0000259" key="11">
    <source>
        <dbReference type="PROSITE" id="PS51900"/>
    </source>
</evidence>
<keyword evidence="4 9" id="KW-0159">Chromosome partition</keyword>
<keyword evidence="3 9" id="KW-0132">Cell division</keyword>
<comment type="subcellular location">
    <subcellularLocation>
        <location evidence="1 9">Cytoplasm</location>
    </subcellularLocation>
</comment>
<feature type="active site" evidence="9">
    <location>
        <position position="238"/>
    </location>
</feature>
<dbReference type="InterPro" id="IPR004107">
    <property type="entry name" value="Integrase_SAM-like_N"/>
</dbReference>
<dbReference type="Proteomes" id="UP000678679">
    <property type="component" value="Chromosome 1"/>
</dbReference>
<dbReference type="InterPro" id="IPR044068">
    <property type="entry name" value="CB"/>
</dbReference>
<proteinExistence type="inferred from homology"/>
<keyword evidence="13" id="KW-1185">Reference proteome</keyword>
<feature type="domain" description="Core-binding (CB)" evidence="11">
    <location>
        <begin position="1"/>
        <end position="86"/>
    </location>
</feature>
<accession>A0AAX1N4G2</accession>
<evidence type="ECO:0000256" key="8">
    <source>
        <dbReference type="ARBA" id="ARBA00023306"/>
    </source>
</evidence>
<protein>
    <recommendedName>
        <fullName evidence="9">Tyrosine recombinase XerC</fullName>
    </recommendedName>
</protein>
<feature type="active site" description="O-(3'-phospho-DNA)-tyrosine intermediate" evidence="9">
    <location>
        <position position="273"/>
    </location>
</feature>
<evidence type="ECO:0000256" key="4">
    <source>
        <dbReference type="ARBA" id="ARBA00022829"/>
    </source>
</evidence>
<gene>
    <name evidence="9" type="primary">xerC</name>
    <name evidence="12" type="ORF">KMW28_02545</name>
</gene>
<evidence type="ECO:0000256" key="6">
    <source>
        <dbReference type="ARBA" id="ARBA00023125"/>
    </source>
</evidence>
<dbReference type="InterPro" id="IPR013762">
    <property type="entry name" value="Integrase-like_cat_sf"/>
</dbReference>
<dbReference type="EMBL" id="CP076132">
    <property type="protein sequence ID" value="QWG02473.1"/>
    <property type="molecule type" value="Genomic_DNA"/>
</dbReference>
<dbReference type="InterPro" id="IPR002104">
    <property type="entry name" value="Integrase_catalytic"/>
</dbReference>
<dbReference type="HAMAP" id="MF_01808">
    <property type="entry name" value="Recomb_XerC_XerD"/>
    <property type="match status" value="1"/>
</dbReference>
<dbReference type="InterPro" id="IPR011010">
    <property type="entry name" value="DNA_brk_join_enz"/>
</dbReference>
<dbReference type="KEGG" id="fya:KMW28_02545"/>
<dbReference type="InterPro" id="IPR023009">
    <property type="entry name" value="Tyrosine_recombinase_XerC/XerD"/>
</dbReference>
<dbReference type="PROSITE" id="PS51898">
    <property type="entry name" value="TYR_RECOMBINASE"/>
    <property type="match status" value="1"/>
</dbReference>
<dbReference type="AlphaFoldDB" id="A0AAX1N4G2"/>
<sequence>MNKSLQSFLAYLQYEKKVSEHTLTAYTIDLTQFEDYLTKEQEDFQIDRANKSEIRLWIASLMDQKLSAKSVNRKIASLKSFFKYLRKIDVIDVDPAKSVHSIKTPKRLPQFVKASEMESLFDKDTFDTSFEGIRDKLILEFLYGTGLRASELLSIEVNDIHFSSHSLKVMGKRNKERIVPLHQVLIEQLKNYLKERNSFDTTALFVNNKGTALNYPQLYQLVKKYLSLHTTTSKKSPHVLRHSFATSMLENGAQLNDIKELLGHSNLSATQIYTHSTLKRMKNIHAQAHPRGGQKKS</sequence>
<keyword evidence="2 9" id="KW-0963">Cytoplasm</keyword>
<dbReference type="SUPFAM" id="SSF56349">
    <property type="entry name" value="DNA breaking-rejoining enzymes"/>
    <property type="match status" value="1"/>
</dbReference>
<keyword evidence="6 9" id="KW-0238">DNA-binding</keyword>
<dbReference type="PANTHER" id="PTHR30349">
    <property type="entry name" value="PHAGE INTEGRASE-RELATED"/>
    <property type="match status" value="1"/>
</dbReference>
<comment type="similarity">
    <text evidence="9">Belongs to the 'phage' integrase family. XerC subfamily.</text>
</comment>
<dbReference type="GO" id="GO:0005737">
    <property type="term" value="C:cytoplasm"/>
    <property type="evidence" value="ECO:0007669"/>
    <property type="project" value="UniProtKB-SubCell"/>
</dbReference>
<dbReference type="GO" id="GO:0051301">
    <property type="term" value="P:cell division"/>
    <property type="evidence" value="ECO:0007669"/>
    <property type="project" value="UniProtKB-KW"/>
</dbReference>
<feature type="active site" evidence="9">
    <location>
        <position position="264"/>
    </location>
</feature>
<dbReference type="PANTHER" id="PTHR30349:SF77">
    <property type="entry name" value="TYROSINE RECOMBINASE XERC"/>
    <property type="match status" value="1"/>
</dbReference>
<feature type="active site" evidence="9">
    <location>
        <position position="148"/>
    </location>
</feature>
<evidence type="ECO:0000313" key="13">
    <source>
        <dbReference type="Proteomes" id="UP000678679"/>
    </source>
</evidence>
<evidence type="ECO:0000256" key="2">
    <source>
        <dbReference type="ARBA" id="ARBA00022490"/>
    </source>
</evidence>
<evidence type="ECO:0000256" key="7">
    <source>
        <dbReference type="ARBA" id="ARBA00023172"/>
    </source>
</evidence>
<evidence type="ECO:0000256" key="5">
    <source>
        <dbReference type="ARBA" id="ARBA00022908"/>
    </source>
</evidence>
<feature type="domain" description="Tyr recombinase" evidence="10">
    <location>
        <begin position="107"/>
        <end position="286"/>
    </location>
</feature>
<keyword evidence="7 9" id="KW-0233">DNA recombination</keyword>
<comment type="subunit">
    <text evidence="9">Forms a cyclic heterotetrameric complex composed of two molecules of XerC and two molecules of XerD.</text>
</comment>
<dbReference type="GO" id="GO:0009037">
    <property type="term" value="F:tyrosine-based site-specific recombinase activity"/>
    <property type="evidence" value="ECO:0007669"/>
    <property type="project" value="UniProtKB-UniRule"/>
</dbReference>
<dbReference type="InterPro" id="IPR010998">
    <property type="entry name" value="Integrase_recombinase_N"/>
</dbReference>
<evidence type="ECO:0000259" key="10">
    <source>
        <dbReference type="PROSITE" id="PS51898"/>
    </source>
</evidence>
<evidence type="ECO:0000256" key="3">
    <source>
        <dbReference type="ARBA" id="ARBA00022618"/>
    </source>
</evidence>
<keyword evidence="5 9" id="KW-0229">DNA integration</keyword>
<evidence type="ECO:0000313" key="12">
    <source>
        <dbReference type="EMBL" id="QWG02473.1"/>
    </source>
</evidence>
<evidence type="ECO:0000256" key="1">
    <source>
        <dbReference type="ARBA" id="ARBA00004496"/>
    </source>
</evidence>
<dbReference type="Gene3D" id="1.10.443.10">
    <property type="entry name" value="Intergrase catalytic core"/>
    <property type="match status" value="1"/>
</dbReference>
<reference evidence="12 13" key="1">
    <citation type="submission" date="2021-05" db="EMBL/GenBank/DDBJ databases">
        <title>Comparative genomic studies on the polysaccharide-degrading batcterial strains of the Flammeovirga genus.</title>
        <authorList>
            <person name="Zewei F."/>
            <person name="Zheng Z."/>
            <person name="Yu L."/>
            <person name="Ruyue G."/>
            <person name="Yanhong M."/>
            <person name="Yuanyuan C."/>
            <person name="Jingyan G."/>
            <person name="Wenjun H."/>
        </authorList>
    </citation>
    <scope>NUCLEOTIDE SEQUENCE [LARGE SCALE GENOMIC DNA]</scope>
    <source>
        <strain evidence="12 13">NBRC:100898</strain>
    </source>
</reference>
<comment type="function">
    <text evidence="9">Site-specific tyrosine recombinase, which acts by catalyzing the cutting and rejoining of the recombining DNA molecules. The XerC-XerD complex is essential to convert dimers of the bacterial chromosome into monomers to permit their segregation at cell division. It also contributes to the segregational stability of plasmids.</text>
</comment>
<dbReference type="GO" id="GO:0003677">
    <property type="term" value="F:DNA binding"/>
    <property type="evidence" value="ECO:0007669"/>
    <property type="project" value="UniProtKB-UniRule"/>
</dbReference>